<accession>A0AAW0PRA6</accession>
<comment type="caution">
    <text evidence="2">The sequence shown here is derived from an EMBL/GenBank/DDBJ whole genome shotgun (WGS) entry which is preliminary data.</text>
</comment>
<dbReference type="EMBL" id="JBBPFD010000002">
    <property type="protein sequence ID" value="KAK7938358.1"/>
    <property type="molecule type" value="Genomic_DNA"/>
</dbReference>
<keyword evidence="3" id="KW-1185">Reference proteome</keyword>
<protein>
    <submittedName>
        <fullName evidence="2">Uncharacterized protein</fullName>
    </submittedName>
</protein>
<dbReference type="Proteomes" id="UP001460270">
    <property type="component" value="Unassembled WGS sequence"/>
</dbReference>
<sequence>MKKEPAEATAAARGPASVRRLRPPAQQTDAADARTTHRKCLCALRVHEPSAHARAGGTGTGSSRRHTPLTPGRQSSSARQSHHPDLILKHAVHGTTPLRLETFYAARLVRA</sequence>
<evidence type="ECO:0000313" key="3">
    <source>
        <dbReference type="Proteomes" id="UP001460270"/>
    </source>
</evidence>
<reference evidence="3" key="1">
    <citation type="submission" date="2024-04" db="EMBL/GenBank/DDBJ databases">
        <title>Salinicola lusitanus LLJ914,a marine bacterium isolated from the Okinawa Trough.</title>
        <authorList>
            <person name="Li J."/>
        </authorList>
    </citation>
    <scope>NUCLEOTIDE SEQUENCE [LARGE SCALE GENOMIC DNA]</scope>
</reference>
<organism evidence="2 3">
    <name type="scientific">Mugilogobius chulae</name>
    <name type="common">yellowstripe goby</name>
    <dbReference type="NCBI Taxonomy" id="88201"/>
    <lineage>
        <taxon>Eukaryota</taxon>
        <taxon>Metazoa</taxon>
        <taxon>Chordata</taxon>
        <taxon>Craniata</taxon>
        <taxon>Vertebrata</taxon>
        <taxon>Euteleostomi</taxon>
        <taxon>Actinopterygii</taxon>
        <taxon>Neopterygii</taxon>
        <taxon>Teleostei</taxon>
        <taxon>Neoteleostei</taxon>
        <taxon>Acanthomorphata</taxon>
        <taxon>Gobiaria</taxon>
        <taxon>Gobiiformes</taxon>
        <taxon>Gobioidei</taxon>
        <taxon>Gobiidae</taxon>
        <taxon>Gobionellinae</taxon>
        <taxon>Mugilogobius</taxon>
    </lineage>
</organism>
<feature type="region of interest" description="Disordered" evidence="1">
    <location>
        <begin position="1"/>
        <end position="84"/>
    </location>
</feature>
<feature type="compositionally biased region" description="Low complexity" evidence="1">
    <location>
        <begin position="7"/>
        <end position="16"/>
    </location>
</feature>
<gene>
    <name evidence="2" type="ORF">WMY93_001684</name>
</gene>
<evidence type="ECO:0000313" key="2">
    <source>
        <dbReference type="EMBL" id="KAK7938358.1"/>
    </source>
</evidence>
<proteinExistence type="predicted"/>
<dbReference type="AlphaFoldDB" id="A0AAW0PRA6"/>
<name>A0AAW0PRA6_9GOBI</name>
<evidence type="ECO:0000256" key="1">
    <source>
        <dbReference type="SAM" id="MobiDB-lite"/>
    </source>
</evidence>